<keyword evidence="5" id="KW-1185">Reference proteome</keyword>
<dbReference type="PROSITE" id="PS00095">
    <property type="entry name" value="C5_MTASE_2"/>
    <property type="match status" value="1"/>
</dbReference>
<dbReference type="NCBIfam" id="TIGR00675">
    <property type="entry name" value="dcm"/>
    <property type="match status" value="1"/>
</dbReference>
<keyword evidence="1 3" id="KW-0489">Methyltransferase</keyword>
<gene>
    <name evidence="4" type="primary">5567564</name>
</gene>
<feature type="active site" evidence="1">
    <location>
        <position position="90"/>
    </location>
</feature>
<dbReference type="OrthoDB" id="414133at2759"/>
<evidence type="ECO:0000313" key="5">
    <source>
        <dbReference type="Proteomes" id="UP000008820"/>
    </source>
</evidence>
<dbReference type="InterPro" id="IPR018117">
    <property type="entry name" value="C5_DNA_meth_AS"/>
</dbReference>
<dbReference type="EnsemblMetazoa" id="AAEL006166-RA">
    <property type="protein sequence ID" value="AAEL006166-PA"/>
    <property type="gene ID" value="AAEL006166"/>
</dbReference>
<dbReference type="Pfam" id="PF00145">
    <property type="entry name" value="DNA_methylase"/>
    <property type="match status" value="1"/>
</dbReference>
<comment type="similarity">
    <text evidence="1 2">Belongs to the class I-like SAM-binding methyltransferase superfamily. C5-methyltransferase family.</text>
</comment>
<organism evidence="4 5">
    <name type="scientific">Aedes aegypti</name>
    <name type="common">Yellowfever mosquito</name>
    <name type="synonym">Culex aegypti</name>
    <dbReference type="NCBI Taxonomy" id="7159"/>
    <lineage>
        <taxon>Eukaryota</taxon>
        <taxon>Metazoa</taxon>
        <taxon>Ecdysozoa</taxon>
        <taxon>Arthropoda</taxon>
        <taxon>Hexapoda</taxon>
        <taxon>Insecta</taxon>
        <taxon>Pterygota</taxon>
        <taxon>Neoptera</taxon>
        <taxon>Endopterygota</taxon>
        <taxon>Diptera</taxon>
        <taxon>Nematocera</taxon>
        <taxon>Culicoidea</taxon>
        <taxon>Culicidae</taxon>
        <taxon>Culicinae</taxon>
        <taxon>Aedini</taxon>
        <taxon>Aedes</taxon>
        <taxon>Stegomyia</taxon>
    </lineage>
</organism>
<comment type="catalytic activity">
    <reaction evidence="3">
        <text>a 2'-deoxycytidine in DNA + S-adenosyl-L-methionine = a 5-methyl-2'-deoxycytidine in DNA + S-adenosyl-L-homocysteine + H(+)</text>
        <dbReference type="Rhea" id="RHEA:13681"/>
        <dbReference type="Rhea" id="RHEA-COMP:11369"/>
        <dbReference type="Rhea" id="RHEA-COMP:11370"/>
        <dbReference type="ChEBI" id="CHEBI:15378"/>
        <dbReference type="ChEBI" id="CHEBI:57856"/>
        <dbReference type="ChEBI" id="CHEBI:59789"/>
        <dbReference type="ChEBI" id="CHEBI:85452"/>
        <dbReference type="ChEBI" id="CHEBI:85454"/>
        <dbReference type="EC" id="2.1.1.37"/>
    </reaction>
</comment>
<dbReference type="PANTHER" id="PTHR46098:SF1">
    <property type="entry name" value="TRNA (CYTOSINE(38)-C(5))-METHYLTRANSFERASE"/>
    <property type="match status" value="1"/>
</dbReference>
<accession>A0A1S4FCM5</accession>
<evidence type="ECO:0000256" key="2">
    <source>
        <dbReference type="RuleBase" id="RU000416"/>
    </source>
</evidence>
<dbReference type="AlphaFoldDB" id="A0A1S4FCM5"/>
<reference evidence="4 5" key="1">
    <citation type="submission" date="2017-06" db="EMBL/GenBank/DDBJ databases">
        <title>Aedes aegypti genome working group (AGWG) sequencing and assembly.</title>
        <authorList>
            <consortium name="Aedes aegypti Genome Working Group (AGWG)"/>
            <person name="Matthews B.J."/>
        </authorList>
    </citation>
    <scope>NUCLEOTIDE SEQUENCE [LARGE SCALE GENOMIC DNA]</scope>
    <source>
        <strain evidence="4 5">LVP_AGWG</strain>
    </source>
</reference>
<evidence type="ECO:0000313" key="4">
    <source>
        <dbReference type="EnsemblMetazoa" id="AAEL006166-PA"/>
    </source>
</evidence>
<dbReference type="InterPro" id="IPR050750">
    <property type="entry name" value="C5-MTase"/>
</dbReference>
<dbReference type="InParanoid" id="A0A1S4FCM5"/>
<dbReference type="GO" id="GO:0032259">
    <property type="term" value="P:methylation"/>
    <property type="evidence" value="ECO:0007669"/>
    <property type="project" value="UniProtKB-KW"/>
</dbReference>
<dbReference type="PROSITE" id="PS51679">
    <property type="entry name" value="SAM_MT_C5"/>
    <property type="match status" value="1"/>
</dbReference>
<dbReference type="InterPro" id="IPR001525">
    <property type="entry name" value="C5_MeTfrase"/>
</dbReference>
<dbReference type="PROSITE" id="PS00094">
    <property type="entry name" value="C5_MTASE_1"/>
    <property type="match status" value="1"/>
</dbReference>
<keyword evidence="1 3" id="KW-0808">Transferase</keyword>
<name>A0A1S4FCM5_AEDAE</name>
<dbReference type="FunCoup" id="A0A1S4FCM5">
    <property type="interactions" value="921"/>
</dbReference>
<reference evidence="4" key="2">
    <citation type="submission" date="2020-05" db="UniProtKB">
        <authorList>
            <consortium name="EnsemblMetazoa"/>
        </authorList>
    </citation>
    <scope>IDENTIFICATION</scope>
    <source>
        <strain evidence="4">LVP_AGWG</strain>
    </source>
</reference>
<dbReference type="EC" id="2.1.1.37" evidence="3"/>
<evidence type="ECO:0000256" key="3">
    <source>
        <dbReference type="RuleBase" id="RU000417"/>
    </source>
</evidence>
<dbReference type="GO" id="GO:0003886">
    <property type="term" value="F:DNA (cytosine-5-)-methyltransferase activity"/>
    <property type="evidence" value="ECO:0007669"/>
    <property type="project" value="UniProtKB-EC"/>
</dbReference>
<evidence type="ECO:0000256" key="1">
    <source>
        <dbReference type="PROSITE-ProRule" id="PRU01016"/>
    </source>
</evidence>
<dbReference type="InterPro" id="IPR029063">
    <property type="entry name" value="SAM-dependent_MTases_sf"/>
</dbReference>
<proteinExistence type="inferred from homology"/>
<dbReference type="SUPFAM" id="SSF53335">
    <property type="entry name" value="S-adenosyl-L-methionine-dependent methyltransferases"/>
    <property type="match status" value="1"/>
</dbReference>
<sequence length="344" mass="39355">MSATDVTEDPHLPEYQVLELFSGIGGMHFAIERSGKRYKVVSAIDINPVANAIYNHNFGANKASNSNILSLNPDRIQKLGVNVILMSPPCQPFSRNGNFKDVDDRRADPFVHLCDLLDKIPTVQFILLENVKGFERSQACELYKTRLSAAGFRFKEYILSPHDFGVPNTRHRYYCVAKRTEFRNPSDEIVSKPTLQHVGTAKRICDLVEPESEKLNRYLLKDDLLRKRLAIMDICTPDSTNSMCFTKAYTHYAEGTGSVYSPLMRSEFDAIYKQIETTDDDDEKLKLLRSLRVRYFTPAEVAKLMCFPDDFEFPKQTTDKQCYRVLGNSINVLVVSSLFDEMDW</sequence>
<keyword evidence="1" id="KW-0949">S-adenosyl-L-methionine</keyword>
<dbReference type="VEuPathDB" id="VectorBase:AAEL006166"/>
<dbReference type="PANTHER" id="PTHR46098">
    <property type="entry name" value="TRNA (CYTOSINE(38)-C(5))-METHYLTRANSFERASE"/>
    <property type="match status" value="1"/>
</dbReference>
<dbReference type="Gene3D" id="3.90.120.10">
    <property type="entry name" value="DNA Methylase, subunit A, domain 2"/>
    <property type="match status" value="1"/>
</dbReference>
<dbReference type="SMR" id="A0A1S4FCM5"/>
<dbReference type="PRINTS" id="PR00105">
    <property type="entry name" value="C5METTRFRASE"/>
</dbReference>
<dbReference type="Gene3D" id="3.40.50.150">
    <property type="entry name" value="Vaccinia Virus protein VP39"/>
    <property type="match status" value="1"/>
</dbReference>
<dbReference type="Proteomes" id="UP000008820">
    <property type="component" value="Chromosome 1"/>
</dbReference>
<dbReference type="GO" id="GO:0005634">
    <property type="term" value="C:nucleus"/>
    <property type="evidence" value="ECO:0007669"/>
    <property type="project" value="TreeGrafter"/>
</dbReference>
<dbReference type="InterPro" id="IPR031303">
    <property type="entry name" value="C5_meth_CS"/>
</dbReference>
<protein>
    <recommendedName>
        <fullName evidence="3">Cytosine-specific methyltransferase</fullName>
        <ecNumber evidence="3">2.1.1.37</ecNumber>
    </recommendedName>
</protein>